<dbReference type="PANTHER" id="PTHR31668:SF4">
    <property type="entry name" value="TRANSCRIPTIONAL ACTIVATOR PROTEIN DAL81"/>
    <property type="match status" value="1"/>
</dbReference>
<keyword evidence="6" id="KW-1185">Reference proteome</keyword>
<feature type="region of interest" description="Disordered" evidence="2">
    <location>
        <begin position="1"/>
        <end position="23"/>
    </location>
</feature>
<feature type="transmembrane region" description="Helical" evidence="3">
    <location>
        <begin position="478"/>
        <end position="500"/>
    </location>
</feature>
<dbReference type="GO" id="GO:0005634">
    <property type="term" value="C:nucleus"/>
    <property type="evidence" value="ECO:0007669"/>
    <property type="project" value="TreeGrafter"/>
</dbReference>
<keyword evidence="3" id="KW-0812">Transmembrane</keyword>
<dbReference type="Pfam" id="PF04082">
    <property type="entry name" value="Fungal_trans"/>
    <property type="match status" value="1"/>
</dbReference>
<dbReference type="GO" id="GO:0001080">
    <property type="term" value="P:nitrogen catabolite activation of transcription from RNA polymerase II promoter"/>
    <property type="evidence" value="ECO:0007669"/>
    <property type="project" value="TreeGrafter"/>
</dbReference>
<accession>A0A6A6T336</accession>
<evidence type="ECO:0000313" key="5">
    <source>
        <dbReference type="EMBL" id="KAF2653313.1"/>
    </source>
</evidence>
<keyword evidence="3" id="KW-0472">Membrane</keyword>
<evidence type="ECO:0000256" key="3">
    <source>
        <dbReference type="SAM" id="Phobius"/>
    </source>
</evidence>
<protein>
    <recommendedName>
        <fullName evidence="4">Xylanolytic transcriptional activator regulatory domain-containing protein</fullName>
    </recommendedName>
</protein>
<keyword evidence="3" id="KW-1133">Transmembrane helix</keyword>
<evidence type="ECO:0000259" key="4">
    <source>
        <dbReference type="SMART" id="SM00906"/>
    </source>
</evidence>
<feature type="domain" description="Xylanolytic transcriptional activator regulatory" evidence="4">
    <location>
        <begin position="266"/>
        <end position="340"/>
    </location>
</feature>
<gene>
    <name evidence="5" type="ORF">K491DRAFT_603127</name>
</gene>
<dbReference type="AlphaFoldDB" id="A0A6A6T336"/>
<keyword evidence="1" id="KW-0539">Nucleus</keyword>
<dbReference type="InterPro" id="IPR007219">
    <property type="entry name" value="XnlR_reg_dom"/>
</dbReference>
<dbReference type="GO" id="GO:0003677">
    <property type="term" value="F:DNA binding"/>
    <property type="evidence" value="ECO:0007669"/>
    <property type="project" value="InterPro"/>
</dbReference>
<name>A0A6A6T336_9PLEO</name>
<dbReference type="GO" id="GO:0008270">
    <property type="term" value="F:zinc ion binding"/>
    <property type="evidence" value="ECO:0007669"/>
    <property type="project" value="InterPro"/>
</dbReference>
<sequence>MLPGTISVQDPRPAVVQDSPSPNDVLSSALVASQTNSPSITADENHHVADLGLRPPSNVSSSIPSSGEKTLGLDKARFAELYGLGSDMEPILMRHRPYDPATNEYTLPTHAIRLVAAQDQGVDYPLTFHMVADERSADYAQDSQIVDAIEACVKPHGEKLVRLFWKMVQPTYSIVHKATFVRKYSESYRHIDAPLLGAVYLITTNWWHYDPHLSHQPLIDVTVLRQLTLEAIQSSYHRPRLSSIEAILLFLQCKPEDPLNPDHTYAWGLTGQALSVGEALGLHLDASSWEVPNWERSLRKRLSWALYMQDVWTALVHGRPVHISDDDWAVTSLKSEDFPDQDFPDQEQSFIALVSLARILHVVVKQFYSLQSSTLQDTTQLYSKACPLWNSLGSWYLNLPSPLSMDNLPSRQLCANGNVHLAFYAVKISILRRLVRSTALAPLCTDVDVLNTIRQQAHETAQQAIVLVASLRLEHLDAFWYFAAPYYFSVIGSFFVLLLVTSLTPAERDHWRESLRSFLWILRVGCKSNEPMRYAVNRLEGAILRGLEHALAVAVDATSPIVPEATSGHFDADIDGFGFSFPETEGLDFATMNLDAFDFLSNVALN</sequence>
<evidence type="ECO:0000313" key="6">
    <source>
        <dbReference type="Proteomes" id="UP000799324"/>
    </source>
</evidence>
<evidence type="ECO:0000256" key="1">
    <source>
        <dbReference type="ARBA" id="ARBA00023242"/>
    </source>
</evidence>
<organism evidence="5 6">
    <name type="scientific">Lophiostoma macrostomum CBS 122681</name>
    <dbReference type="NCBI Taxonomy" id="1314788"/>
    <lineage>
        <taxon>Eukaryota</taxon>
        <taxon>Fungi</taxon>
        <taxon>Dikarya</taxon>
        <taxon>Ascomycota</taxon>
        <taxon>Pezizomycotina</taxon>
        <taxon>Dothideomycetes</taxon>
        <taxon>Pleosporomycetidae</taxon>
        <taxon>Pleosporales</taxon>
        <taxon>Lophiostomataceae</taxon>
        <taxon>Lophiostoma</taxon>
    </lineage>
</organism>
<dbReference type="OrthoDB" id="2264294at2759"/>
<evidence type="ECO:0000256" key="2">
    <source>
        <dbReference type="SAM" id="MobiDB-lite"/>
    </source>
</evidence>
<dbReference type="Proteomes" id="UP000799324">
    <property type="component" value="Unassembled WGS sequence"/>
</dbReference>
<dbReference type="CDD" id="cd12148">
    <property type="entry name" value="fungal_TF_MHR"/>
    <property type="match status" value="1"/>
</dbReference>
<reference evidence="5" key="1">
    <citation type="journal article" date="2020" name="Stud. Mycol.">
        <title>101 Dothideomycetes genomes: a test case for predicting lifestyles and emergence of pathogens.</title>
        <authorList>
            <person name="Haridas S."/>
            <person name="Albert R."/>
            <person name="Binder M."/>
            <person name="Bloem J."/>
            <person name="Labutti K."/>
            <person name="Salamov A."/>
            <person name="Andreopoulos B."/>
            <person name="Baker S."/>
            <person name="Barry K."/>
            <person name="Bills G."/>
            <person name="Bluhm B."/>
            <person name="Cannon C."/>
            <person name="Castanera R."/>
            <person name="Culley D."/>
            <person name="Daum C."/>
            <person name="Ezra D."/>
            <person name="Gonzalez J."/>
            <person name="Henrissat B."/>
            <person name="Kuo A."/>
            <person name="Liang C."/>
            <person name="Lipzen A."/>
            <person name="Lutzoni F."/>
            <person name="Magnuson J."/>
            <person name="Mondo S."/>
            <person name="Nolan M."/>
            <person name="Ohm R."/>
            <person name="Pangilinan J."/>
            <person name="Park H.-J."/>
            <person name="Ramirez L."/>
            <person name="Alfaro M."/>
            <person name="Sun H."/>
            <person name="Tritt A."/>
            <person name="Yoshinaga Y."/>
            <person name="Zwiers L.-H."/>
            <person name="Turgeon B."/>
            <person name="Goodwin S."/>
            <person name="Spatafora J."/>
            <person name="Crous P."/>
            <person name="Grigoriev I."/>
        </authorList>
    </citation>
    <scope>NUCLEOTIDE SEQUENCE</scope>
    <source>
        <strain evidence="5">CBS 122681</strain>
    </source>
</reference>
<dbReference type="PANTHER" id="PTHR31668">
    <property type="entry name" value="GLUCOSE TRANSPORT TRANSCRIPTION REGULATOR RGT1-RELATED-RELATED"/>
    <property type="match status" value="1"/>
</dbReference>
<proteinExistence type="predicted"/>
<dbReference type="GO" id="GO:0006351">
    <property type="term" value="P:DNA-templated transcription"/>
    <property type="evidence" value="ECO:0007669"/>
    <property type="project" value="InterPro"/>
</dbReference>
<dbReference type="InterPro" id="IPR050797">
    <property type="entry name" value="Carb_Metab_Trans_Reg"/>
</dbReference>
<dbReference type="SMART" id="SM00906">
    <property type="entry name" value="Fungal_trans"/>
    <property type="match status" value="1"/>
</dbReference>
<dbReference type="EMBL" id="MU004383">
    <property type="protein sequence ID" value="KAF2653313.1"/>
    <property type="molecule type" value="Genomic_DNA"/>
</dbReference>